<sequence length="126" mass="13717">MNYFALKHIHMTFAILSGLLFLVRGTWMLSGSQRLQARWVKIVPHIVDTLLLVSAIGLVVVSGQYPGQAPWLTAKLVALVGYIVLGVIALKRGRTQQVRTAAFFGALACFAYIVAVAVTKNPLLVP</sequence>
<dbReference type="GO" id="GO:0005886">
    <property type="term" value="C:plasma membrane"/>
    <property type="evidence" value="ECO:0007669"/>
    <property type="project" value="TreeGrafter"/>
</dbReference>
<feature type="transmembrane region" description="Helical" evidence="1">
    <location>
        <begin position="102"/>
        <end position="119"/>
    </location>
</feature>
<dbReference type="PANTHER" id="PTHR39594:SF1">
    <property type="entry name" value="PROTEIN YCHQ"/>
    <property type="match status" value="1"/>
</dbReference>
<name>A0A1I1KIS5_9BURK</name>
<evidence type="ECO:0000313" key="2">
    <source>
        <dbReference type="EMBL" id="SFC60561.1"/>
    </source>
</evidence>
<dbReference type="STRING" id="1164594.SAMN05216204_1089"/>
<protein>
    <submittedName>
        <fullName evidence="2">Uncharacterized membrane protein SirB2</fullName>
    </submittedName>
</protein>
<keyword evidence="1" id="KW-1133">Transmembrane helix</keyword>
<keyword evidence="1" id="KW-0812">Transmembrane</keyword>
<feature type="transmembrane region" description="Helical" evidence="1">
    <location>
        <begin position="12"/>
        <end position="30"/>
    </location>
</feature>
<gene>
    <name evidence="2" type="ORF">SAMN05216204_1089</name>
</gene>
<dbReference type="PANTHER" id="PTHR39594">
    <property type="entry name" value="PROTEIN YCHQ"/>
    <property type="match status" value="1"/>
</dbReference>
<keyword evidence="1" id="KW-0472">Membrane</keyword>
<accession>A0A1I1KIS5</accession>
<reference evidence="3" key="1">
    <citation type="submission" date="2016-10" db="EMBL/GenBank/DDBJ databases">
        <authorList>
            <person name="Varghese N."/>
            <person name="Submissions S."/>
        </authorList>
    </citation>
    <scope>NUCLEOTIDE SEQUENCE [LARGE SCALE GENOMIC DNA]</scope>
    <source>
        <strain evidence="3">CGMCC 1.12041</strain>
    </source>
</reference>
<feature type="transmembrane region" description="Helical" evidence="1">
    <location>
        <begin position="42"/>
        <end position="65"/>
    </location>
</feature>
<dbReference type="EMBL" id="FOLD01000008">
    <property type="protein sequence ID" value="SFC60561.1"/>
    <property type="molecule type" value="Genomic_DNA"/>
</dbReference>
<feature type="transmembrane region" description="Helical" evidence="1">
    <location>
        <begin position="71"/>
        <end position="90"/>
    </location>
</feature>
<evidence type="ECO:0000313" key="3">
    <source>
        <dbReference type="Proteomes" id="UP000198639"/>
    </source>
</evidence>
<dbReference type="OrthoDB" id="5588650at2"/>
<dbReference type="Proteomes" id="UP000198639">
    <property type="component" value="Unassembled WGS sequence"/>
</dbReference>
<dbReference type="Pfam" id="PF04247">
    <property type="entry name" value="SirB"/>
    <property type="match status" value="1"/>
</dbReference>
<dbReference type="PIRSF" id="PIRSF005610">
    <property type="entry name" value="SirB"/>
    <property type="match status" value="1"/>
</dbReference>
<keyword evidence="3" id="KW-1185">Reference proteome</keyword>
<organism evidence="2 3">
    <name type="scientific">Massilia yuzhufengensis</name>
    <dbReference type="NCBI Taxonomy" id="1164594"/>
    <lineage>
        <taxon>Bacteria</taxon>
        <taxon>Pseudomonadati</taxon>
        <taxon>Pseudomonadota</taxon>
        <taxon>Betaproteobacteria</taxon>
        <taxon>Burkholderiales</taxon>
        <taxon>Oxalobacteraceae</taxon>
        <taxon>Telluria group</taxon>
        <taxon>Massilia</taxon>
    </lineage>
</organism>
<dbReference type="AlphaFoldDB" id="A0A1I1KIS5"/>
<dbReference type="RefSeq" id="WP_091874000.1">
    <property type="nucleotide sequence ID" value="NZ_FOLD01000008.1"/>
</dbReference>
<evidence type="ECO:0000256" key="1">
    <source>
        <dbReference type="SAM" id="Phobius"/>
    </source>
</evidence>
<dbReference type="InterPro" id="IPR007360">
    <property type="entry name" value="SirB"/>
</dbReference>
<proteinExistence type="predicted"/>